<sequence length="194" mass="21051">MGYDELVQRINRLERRLANILVEGVIAQVQTAPYQVRVNIGTEDEPQLTNWLTPTADRAGTNGQIWWPLEINEAVTIISPNGDIERGRVTRSRFTDVIPPPSTDLNMLQVNIDADNHFSFNRSTGIAKLAAKNTAVLQCNVEITENLTVNKNTTIKKNAAISGTSTAADHLSDGISGKGHKHPGDSGGSTQGPQ</sequence>
<evidence type="ECO:0000256" key="1">
    <source>
        <dbReference type="SAM" id="MobiDB-lite"/>
    </source>
</evidence>
<dbReference type="Pfam" id="PF04717">
    <property type="entry name" value="Phage_base_V"/>
    <property type="match status" value="1"/>
</dbReference>
<accession>A0A5S9P2X6</accession>
<dbReference type="InterPro" id="IPR013046">
    <property type="entry name" value="GpV/Gp45"/>
</dbReference>
<evidence type="ECO:0000313" key="4">
    <source>
        <dbReference type="EMBL" id="CAA0122851.1"/>
    </source>
</evidence>
<dbReference type="Proteomes" id="UP000441399">
    <property type="component" value="Unassembled WGS sequence"/>
</dbReference>
<dbReference type="InterPro" id="IPR006531">
    <property type="entry name" value="Gp5/Vgr_OB"/>
</dbReference>
<gene>
    <name evidence="4" type="ORF">OPDIPICF_02694</name>
    <name evidence="3" type="ORF">OPDIPICF_04114</name>
</gene>
<evidence type="ECO:0000313" key="3">
    <source>
        <dbReference type="EMBL" id="CAA0097599.1"/>
    </source>
</evidence>
<protein>
    <recommendedName>
        <fullName evidence="2">Gp5/Type VI secretion system Vgr protein OB-fold domain-containing protein</fullName>
    </recommendedName>
</protein>
<organism evidence="3 5">
    <name type="scientific">BD1-7 clade bacterium</name>
    <dbReference type="NCBI Taxonomy" id="2029982"/>
    <lineage>
        <taxon>Bacteria</taxon>
        <taxon>Pseudomonadati</taxon>
        <taxon>Pseudomonadota</taxon>
        <taxon>Gammaproteobacteria</taxon>
        <taxon>Cellvibrionales</taxon>
        <taxon>Spongiibacteraceae</taxon>
        <taxon>BD1-7 clade</taxon>
    </lineage>
</organism>
<dbReference type="InterPro" id="IPR037026">
    <property type="entry name" value="Vgr_OB-fold_dom_sf"/>
</dbReference>
<proteinExistence type="predicted"/>
<reference evidence="3 5" key="1">
    <citation type="submission" date="2019-11" db="EMBL/GenBank/DDBJ databases">
        <authorList>
            <person name="Holert J."/>
        </authorList>
    </citation>
    <scope>NUCLEOTIDE SEQUENCE [LARGE SCALE GENOMIC DNA]</scope>
    <source>
        <strain evidence="3">SB11_3</strain>
    </source>
</reference>
<feature type="domain" description="Gp5/Type VI secretion system Vgr protein OB-fold" evidence="2">
    <location>
        <begin position="23"/>
        <end position="90"/>
    </location>
</feature>
<dbReference type="NCBIfam" id="TIGR01644">
    <property type="entry name" value="phage_P2_V"/>
    <property type="match status" value="1"/>
</dbReference>
<feature type="region of interest" description="Disordered" evidence="1">
    <location>
        <begin position="167"/>
        <end position="194"/>
    </location>
</feature>
<evidence type="ECO:0000313" key="5">
    <source>
        <dbReference type="Proteomes" id="UP000441399"/>
    </source>
</evidence>
<keyword evidence="5" id="KW-1185">Reference proteome</keyword>
<dbReference type="EMBL" id="CACSIO010000045">
    <property type="protein sequence ID" value="CAA0122851.1"/>
    <property type="molecule type" value="Genomic_DNA"/>
</dbReference>
<dbReference type="EMBL" id="CACSIO010000004">
    <property type="protein sequence ID" value="CAA0097599.1"/>
    <property type="molecule type" value="Genomic_DNA"/>
</dbReference>
<dbReference type="OrthoDB" id="4931325at2"/>
<dbReference type="AlphaFoldDB" id="A0A5S9P2X6"/>
<dbReference type="Gene3D" id="2.40.50.230">
    <property type="entry name" value="Gp5 N-terminal domain"/>
    <property type="match status" value="1"/>
</dbReference>
<evidence type="ECO:0000259" key="2">
    <source>
        <dbReference type="Pfam" id="PF04717"/>
    </source>
</evidence>
<name>A0A5S9P2X6_9GAMM</name>
<feature type="compositionally biased region" description="Gly residues" evidence="1">
    <location>
        <begin position="185"/>
        <end position="194"/>
    </location>
</feature>